<keyword evidence="3" id="KW-1185">Reference proteome</keyword>
<reference evidence="2 3" key="1">
    <citation type="submission" date="2024-02" db="EMBL/GenBank/DDBJ databases">
        <title>High-quality chromosome-scale genome assembly of Pensacola bahiagrass (Paspalum notatum Flugge var. saurae).</title>
        <authorList>
            <person name="Vega J.M."/>
            <person name="Podio M."/>
            <person name="Orjuela J."/>
            <person name="Siena L.A."/>
            <person name="Pessino S.C."/>
            <person name="Combes M.C."/>
            <person name="Mariac C."/>
            <person name="Albertini E."/>
            <person name="Pupilli F."/>
            <person name="Ortiz J.P.A."/>
            <person name="Leblanc O."/>
        </authorList>
    </citation>
    <scope>NUCLEOTIDE SEQUENCE [LARGE SCALE GENOMIC DNA]</scope>
    <source>
        <strain evidence="2">R1</strain>
        <tissue evidence="2">Leaf</tissue>
    </source>
</reference>
<gene>
    <name evidence="2" type="ORF">U9M48_040123</name>
</gene>
<name>A0AAQ3UQB8_PASNO</name>
<evidence type="ECO:0000259" key="1">
    <source>
        <dbReference type="Pfam" id="PF25597"/>
    </source>
</evidence>
<dbReference type="AlphaFoldDB" id="A0AAQ3UQB8"/>
<evidence type="ECO:0000313" key="3">
    <source>
        <dbReference type="Proteomes" id="UP001341281"/>
    </source>
</evidence>
<evidence type="ECO:0000313" key="2">
    <source>
        <dbReference type="EMBL" id="WVZ94202.1"/>
    </source>
</evidence>
<accession>A0AAQ3UQB8</accession>
<dbReference type="EMBL" id="CP144753">
    <property type="protein sequence ID" value="WVZ94202.1"/>
    <property type="molecule type" value="Genomic_DNA"/>
</dbReference>
<sequence>MPLKFSDEAFLTATYLINRVPSPVIGYSTPIMKLFGYSNLHKGYKCLDIDTGRLYISRDVVFDETVFTFANLRPNAGARLRSEIILLLSHLTNSHGDMNNSASHLTNVSTEPILPGISSSP</sequence>
<feature type="domain" description="Retroviral polymerase SH3-like" evidence="1">
    <location>
        <begin position="34"/>
        <end position="70"/>
    </location>
</feature>
<organism evidence="2 3">
    <name type="scientific">Paspalum notatum var. saurae</name>
    <dbReference type="NCBI Taxonomy" id="547442"/>
    <lineage>
        <taxon>Eukaryota</taxon>
        <taxon>Viridiplantae</taxon>
        <taxon>Streptophyta</taxon>
        <taxon>Embryophyta</taxon>
        <taxon>Tracheophyta</taxon>
        <taxon>Spermatophyta</taxon>
        <taxon>Magnoliopsida</taxon>
        <taxon>Liliopsida</taxon>
        <taxon>Poales</taxon>
        <taxon>Poaceae</taxon>
        <taxon>PACMAD clade</taxon>
        <taxon>Panicoideae</taxon>
        <taxon>Andropogonodae</taxon>
        <taxon>Paspaleae</taxon>
        <taxon>Paspalinae</taxon>
        <taxon>Paspalum</taxon>
    </lineage>
</organism>
<feature type="non-terminal residue" evidence="2">
    <location>
        <position position="1"/>
    </location>
</feature>
<dbReference type="Pfam" id="PF25597">
    <property type="entry name" value="SH3_retrovirus"/>
    <property type="match status" value="1"/>
</dbReference>
<dbReference type="InterPro" id="IPR057670">
    <property type="entry name" value="SH3_retrovirus"/>
</dbReference>
<proteinExistence type="predicted"/>
<dbReference type="Proteomes" id="UP001341281">
    <property type="component" value="Chromosome 09"/>
</dbReference>
<protein>
    <recommendedName>
        <fullName evidence="1">Retroviral polymerase SH3-like domain-containing protein</fullName>
    </recommendedName>
</protein>